<dbReference type="InterPro" id="IPR018657">
    <property type="entry name" value="LarA-like_N"/>
</dbReference>
<name>A0A926D7E2_9FIRM</name>
<gene>
    <name evidence="2" type="ORF">H8696_10195</name>
</gene>
<feature type="domain" description="LarA-like N-terminal" evidence="1">
    <location>
        <begin position="29"/>
        <end position="189"/>
    </location>
</feature>
<organism evidence="2 3">
    <name type="scientific">Gehongia tenuis</name>
    <dbReference type="NCBI Taxonomy" id="2763655"/>
    <lineage>
        <taxon>Bacteria</taxon>
        <taxon>Bacillati</taxon>
        <taxon>Bacillota</taxon>
        <taxon>Clostridia</taxon>
        <taxon>Christensenellales</taxon>
        <taxon>Christensenellaceae</taxon>
        <taxon>Gehongia</taxon>
    </lineage>
</organism>
<evidence type="ECO:0000259" key="1">
    <source>
        <dbReference type="Pfam" id="PF09861"/>
    </source>
</evidence>
<evidence type="ECO:0000313" key="2">
    <source>
        <dbReference type="EMBL" id="MBC8532214.1"/>
    </source>
</evidence>
<protein>
    <submittedName>
        <fullName evidence="2">DUF2088 domain-containing protein</fullName>
    </submittedName>
</protein>
<proteinExistence type="predicted"/>
<dbReference type="AlphaFoldDB" id="A0A926D7E2"/>
<dbReference type="Gene3D" id="3.40.50.11440">
    <property type="match status" value="1"/>
</dbReference>
<dbReference type="EMBL" id="JACRSR010000005">
    <property type="protein sequence ID" value="MBC8532214.1"/>
    <property type="molecule type" value="Genomic_DNA"/>
</dbReference>
<reference evidence="2" key="1">
    <citation type="submission" date="2020-08" db="EMBL/GenBank/DDBJ databases">
        <title>Genome public.</title>
        <authorList>
            <person name="Liu C."/>
            <person name="Sun Q."/>
        </authorList>
    </citation>
    <scope>NUCLEOTIDE SEQUENCE</scope>
    <source>
        <strain evidence="2">NSJ-53</strain>
    </source>
</reference>
<dbReference type="Pfam" id="PF09861">
    <property type="entry name" value="Lar_N"/>
    <property type="match status" value="1"/>
</dbReference>
<sequence>MGTIEQILDPMPIPRMVKVKQTFERPRIENVAKTLESRIKAHPALTAIWPGMSIAVGVGSRGITDLPLLVRTTVDALKAAGAIPFIIPAMGSHGGATAEGQIAMLAGLGVSEKTMGVPVRATMDTVCLGESANGLPVYFDALAHEADGIVIINRIKPHVAFRGQFESGLMKMITIGLGKQKGAAMCHELGFGKMAENIPAIGRVSLSKENVLFAVGTLENPYHEICEITVLGKNEIEREEPGLLERAKTLLPRIYFDELDVLIIDEIGKNISGTGMDTNVVGRYHTPYCYGGPTITKMAVLDLTDVSHGNGTGIGIVDFTTKRVQDKFIPDQAYANCLTSTVVQSAKMPMVLGSDRLAIQAAVKTSNVLDKRKVRMMHLRNTLDMELVEVSENLLPEVRNHPMMEAVSDPYSWRFDETGVLLDTLI</sequence>
<dbReference type="GO" id="GO:0050043">
    <property type="term" value="F:lactate racemase activity"/>
    <property type="evidence" value="ECO:0007669"/>
    <property type="project" value="InterPro"/>
</dbReference>
<evidence type="ECO:0000313" key="3">
    <source>
        <dbReference type="Proteomes" id="UP000623172"/>
    </source>
</evidence>
<keyword evidence="3" id="KW-1185">Reference proteome</keyword>
<accession>A0A926D7E2</accession>
<dbReference type="RefSeq" id="WP_249317329.1">
    <property type="nucleotide sequence ID" value="NZ_JACRSR010000005.1"/>
</dbReference>
<comment type="caution">
    <text evidence="2">The sequence shown here is derived from an EMBL/GenBank/DDBJ whole genome shotgun (WGS) entry which is preliminary data.</text>
</comment>
<dbReference type="Proteomes" id="UP000623172">
    <property type="component" value="Unassembled WGS sequence"/>
</dbReference>